<dbReference type="AlphaFoldDB" id="A0A2B4R722"/>
<gene>
    <name evidence="3" type="ORF">AWC38_SpisGene22477</name>
</gene>
<feature type="domain" description="Hydantoinase/oxoprolinase N-terminal" evidence="2">
    <location>
        <begin position="96"/>
        <end position="169"/>
    </location>
</feature>
<reference evidence="4" key="1">
    <citation type="journal article" date="2017" name="bioRxiv">
        <title>Comparative analysis of the genomes of Stylophora pistillata and Acropora digitifera provides evidence for extensive differences between species of corals.</title>
        <authorList>
            <person name="Voolstra C.R."/>
            <person name="Li Y."/>
            <person name="Liew Y.J."/>
            <person name="Baumgarten S."/>
            <person name="Zoccola D."/>
            <person name="Flot J.-F."/>
            <person name="Tambutte S."/>
            <person name="Allemand D."/>
            <person name="Aranda M."/>
        </authorList>
    </citation>
    <scope>NUCLEOTIDE SEQUENCE [LARGE SCALE GENOMIC DNA]</scope>
</reference>
<dbReference type="InterPro" id="IPR008040">
    <property type="entry name" value="Hydant_A_N"/>
</dbReference>
<evidence type="ECO:0000256" key="1">
    <source>
        <dbReference type="SAM" id="Coils"/>
    </source>
</evidence>
<sequence length="197" mass="22090">MHDVPSKRKRRKPSPTKSVCIELHNVEQSSETLRKEIEQQRNPKDVTVPEDIIEIDGIEDKTDQVHRSEKEENNVETLKDLKAKLESLEKDLEESDVGETNTTAVILKGKVLCSPKVPTTQDVTSSIIEAIELVLRQLPEELVHNRGENIERVSIGTTQIENAVKQGKDLSSFKGGSFHAVLPCNCRHSTTMRACLT</sequence>
<protein>
    <recommendedName>
        <fullName evidence="2">Hydantoinase/oxoprolinase N-terminal domain-containing protein</fullName>
    </recommendedName>
</protein>
<evidence type="ECO:0000313" key="4">
    <source>
        <dbReference type="Proteomes" id="UP000225706"/>
    </source>
</evidence>
<dbReference type="EMBL" id="LSMT01000978">
    <property type="protein sequence ID" value="PFX13431.1"/>
    <property type="molecule type" value="Genomic_DNA"/>
</dbReference>
<keyword evidence="4" id="KW-1185">Reference proteome</keyword>
<dbReference type="Pfam" id="PF05378">
    <property type="entry name" value="Hydant_A_N"/>
    <property type="match status" value="1"/>
</dbReference>
<evidence type="ECO:0000259" key="2">
    <source>
        <dbReference type="Pfam" id="PF05378"/>
    </source>
</evidence>
<feature type="coiled-coil region" evidence="1">
    <location>
        <begin position="68"/>
        <end position="98"/>
    </location>
</feature>
<evidence type="ECO:0000313" key="3">
    <source>
        <dbReference type="EMBL" id="PFX13431.1"/>
    </source>
</evidence>
<name>A0A2B4R722_STYPI</name>
<proteinExistence type="predicted"/>
<accession>A0A2B4R722</accession>
<comment type="caution">
    <text evidence="3">The sequence shown here is derived from an EMBL/GenBank/DDBJ whole genome shotgun (WGS) entry which is preliminary data.</text>
</comment>
<keyword evidence="1" id="KW-0175">Coiled coil</keyword>
<dbReference type="OrthoDB" id="5404895at2759"/>
<organism evidence="3 4">
    <name type="scientific">Stylophora pistillata</name>
    <name type="common">Smooth cauliflower coral</name>
    <dbReference type="NCBI Taxonomy" id="50429"/>
    <lineage>
        <taxon>Eukaryota</taxon>
        <taxon>Metazoa</taxon>
        <taxon>Cnidaria</taxon>
        <taxon>Anthozoa</taxon>
        <taxon>Hexacorallia</taxon>
        <taxon>Scleractinia</taxon>
        <taxon>Astrocoeniina</taxon>
        <taxon>Pocilloporidae</taxon>
        <taxon>Stylophora</taxon>
    </lineage>
</organism>
<dbReference type="Proteomes" id="UP000225706">
    <property type="component" value="Unassembled WGS sequence"/>
</dbReference>